<organism evidence="1 2">
    <name type="scientific">Hyaloperonospora arabidopsidis (strain Emoy2)</name>
    <name type="common">Downy mildew agent</name>
    <name type="synonym">Peronospora arabidopsidis</name>
    <dbReference type="NCBI Taxonomy" id="559515"/>
    <lineage>
        <taxon>Eukaryota</taxon>
        <taxon>Sar</taxon>
        <taxon>Stramenopiles</taxon>
        <taxon>Oomycota</taxon>
        <taxon>Peronosporomycetes</taxon>
        <taxon>Peronosporales</taxon>
        <taxon>Peronosporaceae</taxon>
        <taxon>Hyaloperonospora</taxon>
    </lineage>
</organism>
<protein>
    <submittedName>
        <fullName evidence="1">Uncharacterized protein</fullName>
    </submittedName>
</protein>
<sequence length="91" mass="10076">MEQQLGLRLAVKTSTGNCLAVAIAQATMDADLDDPGRSLELLTACLKRGIGFTDLLDPEDQLANDQRFHLLDNVCRGIMLCVRRPERTQFS</sequence>
<dbReference type="EnsemblProtists" id="HpaT804973">
    <property type="protein sequence ID" value="HpaP804973"/>
    <property type="gene ID" value="HpaG804973"/>
</dbReference>
<accession>M4BFA4</accession>
<name>M4BFA4_HYAAE</name>
<dbReference type="EMBL" id="JH598194">
    <property type="status" value="NOT_ANNOTATED_CDS"/>
    <property type="molecule type" value="Genomic_DNA"/>
</dbReference>
<dbReference type="Proteomes" id="UP000011713">
    <property type="component" value="Unassembled WGS sequence"/>
</dbReference>
<evidence type="ECO:0000313" key="1">
    <source>
        <dbReference type="EnsemblProtists" id="HpaP804973"/>
    </source>
</evidence>
<reference evidence="1" key="2">
    <citation type="submission" date="2015-06" db="UniProtKB">
        <authorList>
            <consortium name="EnsemblProtists"/>
        </authorList>
    </citation>
    <scope>IDENTIFICATION</scope>
    <source>
        <strain evidence="1">Emoy2</strain>
    </source>
</reference>
<dbReference type="HOGENOM" id="CLU_2431696_0_0_1"/>
<reference evidence="2" key="1">
    <citation type="journal article" date="2010" name="Science">
        <title>Signatures of adaptation to obligate biotrophy in the Hyaloperonospora arabidopsidis genome.</title>
        <authorList>
            <person name="Baxter L."/>
            <person name="Tripathy S."/>
            <person name="Ishaque N."/>
            <person name="Boot N."/>
            <person name="Cabral A."/>
            <person name="Kemen E."/>
            <person name="Thines M."/>
            <person name="Ah-Fong A."/>
            <person name="Anderson R."/>
            <person name="Badejoko W."/>
            <person name="Bittner-Eddy P."/>
            <person name="Boore J.L."/>
            <person name="Chibucos M.C."/>
            <person name="Coates M."/>
            <person name="Dehal P."/>
            <person name="Delehaunty K."/>
            <person name="Dong S."/>
            <person name="Downton P."/>
            <person name="Dumas B."/>
            <person name="Fabro G."/>
            <person name="Fronick C."/>
            <person name="Fuerstenberg S.I."/>
            <person name="Fulton L."/>
            <person name="Gaulin E."/>
            <person name="Govers F."/>
            <person name="Hughes L."/>
            <person name="Humphray S."/>
            <person name="Jiang R.H."/>
            <person name="Judelson H."/>
            <person name="Kamoun S."/>
            <person name="Kyung K."/>
            <person name="Meijer H."/>
            <person name="Minx P."/>
            <person name="Morris P."/>
            <person name="Nelson J."/>
            <person name="Phuntumart V."/>
            <person name="Qutob D."/>
            <person name="Rehmany A."/>
            <person name="Rougon-Cardoso A."/>
            <person name="Ryden P."/>
            <person name="Torto-Alalibo T."/>
            <person name="Studholme D."/>
            <person name="Wang Y."/>
            <person name="Win J."/>
            <person name="Wood J."/>
            <person name="Clifton S.W."/>
            <person name="Rogers J."/>
            <person name="Van den Ackerveken G."/>
            <person name="Jones J.D."/>
            <person name="McDowell J.M."/>
            <person name="Beynon J."/>
            <person name="Tyler B.M."/>
        </authorList>
    </citation>
    <scope>NUCLEOTIDE SEQUENCE [LARGE SCALE GENOMIC DNA]</scope>
    <source>
        <strain evidence="2">Emoy2</strain>
    </source>
</reference>
<dbReference type="AlphaFoldDB" id="M4BFA4"/>
<keyword evidence="2" id="KW-1185">Reference proteome</keyword>
<evidence type="ECO:0000313" key="2">
    <source>
        <dbReference type="Proteomes" id="UP000011713"/>
    </source>
</evidence>
<dbReference type="InParanoid" id="M4BFA4"/>
<proteinExistence type="predicted"/>
<dbReference type="VEuPathDB" id="FungiDB:HpaG804973"/>